<evidence type="ECO:0000313" key="15">
    <source>
        <dbReference type="Proteomes" id="UP001231166"/>
    </source>
</evidence>
<evidence type="ECO:0000256" key="4">
    <source>
        <dbReference type="ARBA" id="ARBA00022723"/>
    </source>
</evidence>
<comment type="similarity">
    <text evidence="2 10">Belongs to the zinc-containing alcohol dehydrogenase family.</text>
</comment>
<evidence type="ECO:0000256" key="2">
    <source>
        <dbReference type="ARBA" id="ARBA00008072"/>
    </source>
</evidence>
<evidence type="ECO:0000256" key="1">
    <source>
        <dbReference type="ARBA" id="ARBA00001947"/>
    </source>
</evidence>
<feature type="domain" description="Enoyl reductase (ER)" evidence="11">
    <location>
        <begin position="13"/>
        <end position="367"/>
    </location>
</feature>
<dbReference type="PANTHER" id="PTHR43880">
    <property type="entry name" value="ALCOHOL DEHYDROGENASE"/>
    <property type="match status" value="1"/>
</dbReference>
<dbReference type="Gene3D" id="3.40.50.720">
    <property type="entry name" value="NAD(P)-binding Rossmann-like Domain"/>
    <property type="match status" value="1"/>
</dbReference>
<dbReference type="PANTHER" id="PTHR43880:SF12">
    <property type="entry name" value="ALCOHOL DEHYDROGENASE CLASS-3"/>
    <property type="match status" value="1"/>
</dbReference>
<dbReference type="SUPFAM" id="SSF50129">
    <property type="entry name" value="GroES-like"/>
    <property type="match status" value="2"/>
</dbReference>
<dbReference type="InterPro" id="IPR036291">
    <property type="entry name" value="NAD(P)-bd_dom_sf"/>
</dbReference>
<proteinExistence type="inferred from homology"/>
<evidence type="ECO:0000256" key="7">
    <source>
        <dbReference type="ARBA" id="ARBA00023027"/>
    </source>
</evidence>
<keyword evidence="14" id="KW-1185">Reference proteome</keyword>
<comment type="catalytic activity">
    <reaction evidence="8">
        <text>a secondary alcohol + NAD(+) = a ketone + NADH + H(+)</text>
        <dbReference type="Rhea" id="RHEA:10740"/>
        <dbReference type="ChEBI" id="CHEBI:15378"/>
        <dbReference type="ChEBI" id="CHEBI:17087"/>
        <dbReference type="ChEBI" id="CHEBI:35681"/>
        <dbReference type="ChEBI" id="CHEBI:57540"/>
        <dbReference type="ChEBI" id="CHEBI:57945"/>
        <dbReference type="EC" id="1.1.1.1"/>
    </reaction>
</comment>
<comment type="cofactor">
    <cofactor evidence="1 10">
        <name>Zn(2+)</name>
        <dbReference type="ChEBI" id="CHEBI:29105"/>
    </cofactor>
</comment>
<dbReference type="EC" id="1.1.1.1" evidence="3"/>
<evidence type="ECO:0000313" key="13">
    <source>
        <dbReference type="EMBL" id="WLF46880.1"/>
    </source>
</evidence>
<gene>
    <name evidence="12" type="ORF">O4328_29255</name>
    <name evidence="13" type="ORF">Q5707_34235</name>
</gene>
<dbReference type="InterPro" id="IPR011032">
    <property type="entry name" value="GroES-like_sf"/>
</dbReference>
<dbReference type="InterPro" id="IPR013149">
    <property type="entry name" value="ADH-like_C"/>
</dbReference>
<dbReference type="AlphaFoldDB" id="A0AAX3YBZ4"/>
<reference evidence="12" key="1">
    <citation type="submission" date="2022-12" db="EMBL/GenBank/DDBJ databases">
        <authorList>
            <person name="Krivoruchko A.V."/>
            <person name="Elkin A."/>
        </authorList>
    </citation>
    <scope>NUCLEOTIDE SEQUENCE</scope>
    <source>
        <strain evidence="12">IEGM 249</strain>
    </source>
</reference>
<dbReference type="GO" id="GO:0004022">
    <property type="term" value="F:alcohol dehydrogenase (NAD+) activity"/>
    <property type="evidence" value="ECO:0007669"/>
    <property type="project" value="UniProtKB-EC"/>
</dbReference>
<keyword evidence="5 10" id="KW-0862">Zinc</keyword>
<dbReference type="Gene3D" id="3.90.180.10">
    <property type="entry name" value="Medium-chain alcohol dehydrogenases, catalytic domain"/>
    <property type="match status" value="1"/>
</dbReference>
<dbReference type="SUPFAM" id="SSF51735">
    <property type="entry name" value="NAD(P)-binding Rossmann-fold domains"/>
    <property type="match status" value="1"/>
</dbReference>
<accession>A0AAX3YBZ4</accession>
<dbReference type="CDD" id="cd08279">
    <property type="entry name" value="Zn_ADH_class_III"/>
    <property type="match status" value="1"/>
</dbReference>
<keyword evidence="7" id="KW-0520">NAD</keyword>
<dbReference type="Proteomes" id="UP001066327">
    <property type="component" value="Unassembled WGS sequence"/>
</dbReference>
<dbReference type="InterPro" id="IPR013154">
    <property type="entry name" value="ADH-like_N"/>
</dbReference>
<dbReference type="Proteomes" id="UP001231166">
    <property type="component" value="Chromosome"/>
</dbReference>
<evidence type="ECO:0000313" key="12">
    <source>
        <dbReference type="EMBL" id="MCZ4587730.1"/>
    </source>
</evidence>
<dbReference type="GO" id="GO:0051903">
    <property type="term" value="F:S-(hydroxymethyl)glutathione dehydrogenase [NAD(P)+] activity"/>
    <property type="evidence" value="ECO:0007669"/>
    <property type="project" value="TreeGrafter"/>
</dbReference>
<dbReference type="GO" id="GO:0008270">
    <property type="term" value="F:zinc ion binding"/>
    <property type="evidence" value="ECO:0007669"/>
    <property type="project" value="InterPro"/>
</dbReference>
<evidence type="ECO:0000259" key="11">
    <source>
        <dbReference type="SMART" id="SM00829"/>
    </source>
</evidence>
<sequence length="369" mass="38639">MRVRAAVLREVPGEWQVLEVELDPPREHEVLVRIVATGLCHSDDHFRTGDITVGHLPFCGGHEAAGVVEEVGPGVRGLAPGDQIVTSFVPGCGRCRWCAGGQQNLCDNGALMLAGHQLDGTYRMHLDGEDVAQAGLVSGFAEYSVMPEWSCIKIGPDTPLEVAALLGCAVPTGWGSAVNAAKVTPGDVVLILGTGGIGMSAVQGAVHAGASRVVTVDPVTAKHEIAKKFGATDTFSDVSEATELVRSLTNGQGADSSIICVGVLKSEDVGAAFSAVRKAGTVVVTAAGRETLAHIPAGLLELTMYQKRIQGSIYGMMSPSKDVPKLLALWQSGALQLEEMITTTYSLDQINEGYADMHAGVNIRGLLTF</sequence>
<dbReference type="PROSITE" id="PS00059">
    <property type="entry name" value="ADH_ZINC"/>
    <property type="match status" value="1"/>
</dbReference>
<protein>
    <recommendedName>
        <fullName evidence="3">alcohol dehydrogenase</fullName>
        <ecNumber evidence="3">1.1.1.1</ecNumber>
    </recommendedName>
</protein>
<reference evidence="13" key="2">
    <citation type="submission" date="2023-07" db="EMBL/GenBank/DDBJ databases">
        <title>Genomic analysis of Rhodococcus opacus VOC-14 with glycol ethers degradation activity.</title>
        <authorList>
            <person name="Narkevich D.A."/>
            <person name="Hlushen A.M."/>
            <person name="Akhremchuk A.E."/>
            <person name="Sikolenko M.A."/>
            <person name="Valentovich L.N."/>
        </authorList>
    </citation>
    <scope>NUCLEOTIDE SEQUENCE</scope>
    <source>
        <strain evidence="13">VOC-14</strain>
    </source>
</reference>
<dbReference type="Pfam" id="PF00107">
    <property type="entry name" value="ADH_zinc_N"/>
    <property type="match status" value="1"/>
</dbReference>
<dbReference type="NCBIfam" id="TIGR03989">
    <property type="entry name" value="Rxyl_3153"/>
    <property type="match status" value="1"/>
</dbReference>
<evidence type="ECO:0000256" key="10">
    <source>
        <dbReference type="RuleBase" id="RU361277"/>
    </source>
</evidence>
<comment type="catalytic activity">
    <reaction evidence="9">
        <text>a primary alcohol + NAD(+) = an aldehyde + NADH + H(+)</text>
        <dbReference type="Rhea" id="RHEA:10736"/>
        <dbReference type="ChEBI" id="CHEBI:15378"/>
        <dbReference type="ChEBI" id="CHEBI:15734"/>
        <dbReference type="ChEBI" id="CHEBI:17478"/>
        <dbReference type="ChEBI" id="CHEBI:57540"/>
        <dbReference type="ChEBI" id="CHEBI:57945"/>
        <dbReference type="EC" id="1.1.1.1"/>
    </reaction>
</comment>
<evidence type="ECO:0000256" key="9">
    <source>
        <dbReference type="ARBA" id="ARBA00049243"/>
    </source>
</evidence>
<evidence type="ECO:0000256" key="6">
    <source>
        <dbReference type="ARBA" id="ARBA00023002"/>
    </source>
</evidence>
<dbReference type="InterPro" id="IPR002328">
    <property type="entry name" value="ADH_Zn_CS"/>
</dbReference>
<dbReference type="InterPro" id="IPR020843">
    <property type="entry name" value="ER"/>
</dbReference>
<name>A0AAX3YBZ4_RHOOP</name>
<keyword evidence="6 13" id="KW-0560">Oxidoreductase</keyword>
<dbReference type="SMART" id="SM00829">
    <property type="entry name" value="PKS_ER"/>
    <property type="match status" value="1"/>
</dbReference>
<dbReference type="EMBL" id="CP130953">
    <property type="protein sequence ID" value="WLF46880.1"/>
    <property type="molecule type" value="Genomic_DNA"/>
</dbReference>
<dbReference type="RefSeq" id="WP_120660268.1">
    <property type="nucleotide sequence ID" value="NZ_CP072194.1"/>
</dbReference>
<evidence type="ECO:0000256" key="3">
    <source>
        <dbReference type="ARBA" id="ARBA00013190"/>
    </source>
</evidence>
<evidence type="ECO:0000256" key="5">
    <source>
        <dbReference type="ARBA" id="ARBA00022833"/>
    </source>
</evidence>
<evidence type="ECO:0000313" key="14">
    <source>
        <dbReference type="Proteomes" id="UP001066327"/>
    </source>
</evidence>
<organism evidence="13 15">
    <name type="scientific">Rhodococcus opacus</name>
    <name type="common">Nocardia opaca</name>
    <dbReference type="NCBI Taxonomy" id="37919"/>
    <lineage>
        <taxon>Bacteria</taxon>
        <taxon>Bacillati</taxon>
        <taxon>Actinomycetota</taxon>
        <taxon>Actinomycetes</taxon>
        <taxon>Mycobacteriales</taxon>
        <taxon>Nocardiaceae</taxon>
        <taxon>Rhodococcus</taxon>
    </lineage>
</organism>
<dbReference type="InterPro" id="IPR023921">
    <property type="entry name" value="ADH_Zn_actinomycetes"/>
</dbReference>
<dbReference type="GO" id="GO:0046294">
    <property type="term" value="P:formaldehyde catabolic process"/>
    <property type="evidence" value="ECO:0007669"/>
    <property type="project" value="TreeGrafter"/>
</dbReference>
<keyword evidence="4 10" id="KW-0479">Metal-binding</keyword>
<dbReference type="EMBL" id="JAPWIS010000018">
    <property type="protein sequence ID" value="MCZ4587730.1"/>
    <property type="molecule type" value="Genomic_DNA"/>
</dbReference>
<dbReference type="Pfam" id="PF08240">
    <property type="entry name" value="ADH_N"/>
    <property type="match status" value="1"/>
</dbReference>
<dbReference type="GO" id="GO:0005829">
    <property type="term" value="C:cytosol"/>
    <property type="evidence" value="ECO:0007669"/>
    <property type="project" value="TreeGrafter"/>
</dbReference>
<evidence type="ECO:0000256" key="8">
    <source>
        <dbReference type="ARBA" id="ARBA00049164"/>
    </source>
</evidence>